<dbReference type="GeneID" id="19969042"/>
<feature type="region of interest" description="Disordered" evidence="2">
    <location>
        <begin position="224"/>
        <end position="443"/>
    </location>
</feature>
<dbReference type="RefSeq" id="XP_008714282.1">
    <property type="nucleotide sequence ID" value="XM_008716060.1"/>
</dbReference>
<evidence type="ECO:0000313" key="4">
    <source>
        <dbReference type="Proteomes" id="UP000030752"/>
    </source>
</evidence>
<feature type="compositionally biased region" description="Basic residues" evidence="2">
    <location>
        <begin position="1"/>
        <end position="15"/>
    </location>
</feature>
<dbReference type="HOGENOM" id="CLU_464611_0_0_1"/>
<sequence length="587" mass="64064">MLPRRRPNQKPKTKRINASASTAPRPERMSTRSRGLKPKPFELSDLPPKDPKNTRILTTEQFYDYSAETAKVVPQAHANAMYAERQDEIAALEAAESAAAATATGAQIILDAAAAANANATATNTDGTTTLQVGTGSQVNGAAQVDAIPKEIAAPTGGSRSLPHKHRFLCNVPGCSSGAYQFGELQRHVRTTHKKTGHEPPTNPGDVRIIDFVDWLNGRIVGFPATPKAKKDYPEFLDDYSGPPQVSAQMQQPAAPTPVASGLQPQVVRRSEDVSTRAASAANKENIPPQDTTATGPAAGQKRKHDDAEADQDDGPRKRPNRSTIQPRTRRQQPLAEAEVNTEPQSQQNLQATSEPSAVQTRKRKRDEGNDANADPEDSRPTKRPIRASAKAPKRVAKDKDKPVKHGQQNPAASGNTYHSYFPPVPEEPEPEPKPKSKDEDPYRTATWVAEEALHSARMKARAEDRDYWAQFPLPPPQDTKYVEEDAYMEIQNERNRLRDEVQDLKAELGNLRAERGRAEAAAESHVASYEMALAAVRVWEDIARANGLAVPDGEWEGYNAALSALSNGEKGAEDRQGGQGEDGRED</sequence>
<dbReference type="InParanoid" id="W2S1E5"/>
<feature type="coiled-coil region" evidence="1">
    <location>
        <begin position="488"/>
        <end position="522"/>
    </location>
</feature>
<feature type="region of interest" description="Disordered" evidence="2">
    <location>
        <begin position="565"/>
        <end position="587"/>
    </location>
</feature>
<feature type="compositionally biased region" description="Polar residues" evidence="2">
    <location>
        <begin position="407"/>
        <end position="419"/>
    </location>
</feature>
<proteinExistence type="predicted"/>
<feature type="compositionally biased region" description="Basic and acidic residues" evidence="2">
    <location>
        <begin position="39"/>
        <end position="53"/>
    </location>
</feature>
<feature type="region of interest" description="Disordered" evidence="2">
    <location>
        <begin position="1"/>
        <end position="53"/>
    </location>
</feature>
<feature type="compositionally biased region" description="Polar residues" evidence="2">
    <location>
        <begin position="244"/>
        <end position="254"/>
    </location>
</feature>
<feature type="compositionally biased region" description="Basic and acidic residues" evidence="2">
    <location>
        <begin position="431"/>
        <end position="443"/>
    </location>
</feature>
<name>W2S1E5_CYPE1</name>
<dbReference type="EMBL" id="KB822718">
    <property type="protein sequence ID" value="ETN42546.1"/>
    <property type="molecule type" value="Genomic_DNA"/>
</dbReference>
<reference evidence="3 4" key="1">
    <citation type="submission" date="2013-03" db="EMBL/GenBank/DDBJ databases">
        <title>The Genome Sequence of Phialophora europaea CBS 101466.</title>
        <authorList>
            <consortium name="The Broad Institute Genomics Platform"/>
            <person name="Cuomo C."/>
            <person name="de Hoog S."/>
            <person name="Gorbushina A."/>
            <person name="Walker B."/>
            <person name="Young S.K."/>
            <person name="Zeng Q."/>
            <person name="Gargeya S."/>
            <person name="Fitzgerald M."/>
            <person name="Haas B."/>
            <person name="Abouelleil A."/>
            <person name="Allen A.W."/>
            <person name="Alvarado L."/>
            <person name="Arachchi H.M."/>
            <person name="Berlin A.M."/>
            <person name="Chapman S.B."/>
            <person name="Gainer-Dewar J."/>
            <person name="Goldberg J."/>
            <person name="Griggs A."/>
            <person name="Gujja S."/>
            <person name="Hansen M."/>
            <person name="Howarth C."/>
            <person name="Imamovic A."/>
            <person name="Ireland A."/>
            <person name="Larimer J."/>
            <person name="McCowan C."/>
            <person name="Murphy C."/>
            <person name="Pearson M."/>
            <person name="Poon T.W."/>
            <person name="Priest M."/>
            <person name="Roberts A."/>
            <person name="Saif S."/>
            <person name="Shea T."/>
            <person name="Sisk P."/>
            <person name="Sykes S."/>
            <person name="Wortman J."/>
            <person name="Nusbaum C."/>
            <person name="Birren B."/>
        </authorList>
    </citation>
    <scope>NUCLEOTIDE SEQUENCE [LARGE SCALE GENOMIC DNA]</scope>
    <source>
        <strain evidence="3 4">CBS 101466</strain>
    </source>
</reference>
<accession>W2S1E5</accession>
<evidence type="ECO:0000256" key="1">
    <source>
        <dbReference type="SAM" id="Coils"/>
    </source>
</evidence>
<feature type="compositionally biased region" description="Basic residues" evidence="2">
    <location>
        <begin position="382"/>
        <end position="395"/>
    </location>
</feature>
<dbReference type="VEuPathDB" id="FungiDB:HMPREF1541_01703"/>
<organism evidence="3 4">
    <name type="scientific">Cyphellophora europaea (strain CBS 101466)</name>
    <name type="common">Phialophora europaea</name>
    <dbReference type="NCBI Taxonomy" id="1220924"/>
    <lineage>
        <taxon>Eukaryota</taxon>
        <taxon>Fungi</taxon>
        <taxon>Dikarya</taxon>
        <taxon>Ascomycota</taxon>
        <taxon>Pezizomycotina</taxon>
        <taxon>Eurotiomycetes</taxon>
        <taxon>Chaetothyriomycetidae</taxon>
        <taxon>Chaetothyriales</taxon>
        <taxon>Cyphellophoraceae</taxon>
        <taxon>Cyphellophora</taxon>
    </lineage>
</organism>
<dbReference type="AlphaFoldDB" id="W2S1E5"/>
<dbReference type="Proteomes" id="UP000030752">
    <property type="component" value="Unassembled WGS sequence"/>
</dbReference>
<keyword evidence="4" id="KW-1185">Reference proteome</keyword>
<protein>
    <submittedName>
        <fullName evidence="3">Uncharacterized protein</fullName>
    </submittedName>
</protein>
<gene>
    <name evidence="3" type="ORF">HMPREF1541_01703</name>
</gene>
<keyword evidence="1" id="KW-0175">Coiled coil</keyword>
<evidence type="ECO:0000313" key="3">
    <source>
        <dbReference type="EMBL" id="ETN42546.1"/>
    </source>
</evidence>
<feature type="compositionally biased region" description="Polar residues" evidence="2">
    <location>
        <begin position="342"/>
        <end position="360"/>
    </location>
</feature>
<evidence type="ECO:0000256" key="2">
    <source>
        <dbReference type="SAM" id="MobiDB-lite"/>
    </source>
</evidence>